<keyword evidence="3" id="KW-0597">Phosphoprotein</keyword>
<dbReference type="PANTHER" id="PTHR37299">
    <property type="entry name" value="TRANSCRIPTIONAL REGULATOR-RELATED"/>
    <property type="match status" value="1"/>
</dbReference>
<evidence type="ECO:0000259" key="4">
    <source>
        <dbReference type="PROSITE" id="PS50110"/>
    </source>
</evidence>
<evidence type="ECO:0000259" key="5">
    <source>
        <dbReference type="PROSITE" id="PS50930"/>
    </source>
</evidence>
<evidence type="ECO:0000256" key="3">
    <source>
        <dbReference type="PROSITE-ProRule" id="PRU00169"/>
    </source>
</evidence>
<name>A0A2G3DWN6_9FIRM</name>
<dbReference type="SMART" id="SM00850">
    <property type="entry name" value="LytTR"/>
    <property type="match status" value="1"/>
</dbReference>
<dbReference type="SUPFAM" id="SSF52172">
    <property type="entry name" value="CheY-like"/>
    <property type="match status" value="1"/>
</dbReference>
<feature type="domain" description="HTH LytTR-type" evidence="5">
    <location>
        <begin position="146"/>
        <end position="231"/>
    </location>
</feature>
<evidence type="ECO:0000313" key="6">
    <source>
        <dbReference type="EMBL" id="PHU35414.1"/>
    </source>
</evidence>
<dbReference type="Pfam" id="PF04397">
    <property type="entry name" value="LytTR"/>
    <property type="match status" value="1"/>
</dbReference>
<dbReference type="InterPro" id="IPR046947">
    <property type="entry name" value="LytR-like"/>
</dbReference>
<accession>A0A2G3DWN6</accession>
<feature type="modified residue" description="4-aspartylphosphate" evidence="3">
    <location>
        <position position="56"/>
    </location>
</feature>
<dbReference type="GO" id="GO:0000156">
    <property type="term" value="F:phosphorelay response regulator activity"/>
    <property type="evidence" value="ECO:0007669"/>
    <property type="project" value="InterPro"/>
</dbReference>
<dbReference type="RefSeq" id="WP_099391710.1">
    <property type="nucleotide sequence ID" value="NZ_PDYF01000010.1"/>
</dbReference>
<dbReference type="InterPro" id="IPR001789">
    <property type="entry name" value="Sig_transdc_resp-reg_receiver"/>
</dbReference>
<comment type="function">
    <text evidence="2">May play the central regulatory role in sporulation. It may be an element of the effector pathway responsible for the activation of sporulation genes in response to nutritional stress. Spo0A may act in concert with spo0H (a sigma factor) to control the expression of some genes that are critical to the sporulation process.</text>
</comment>
<evidence type="ECO:0000313" key="7">
    <source>
        <dbReference type="Proteomes" id="UP000225889"/>
    </source>
</evidence>
<dbReference type="PROSITE" id="PS50930">
    <property type="entry name" value="HTH_LYTTR"/>
    <property type="match status" value="1"/>
</dbReference>
<comment type="caution">
    <text evidence="6">The sequence shown here is derived from an EMBL/GenBank/DDBJ whole genome shotgun (WGS) entry which is preliminary data.</text>
</comment>
<dbReference type="SMART" id="SM00448">
    <property type="entry name" value="REC"/>
    <property type="match status" value="1"/>
</dbReference>
<evidence type="ECO:0000256" key="2">
    <source>
        <dbReference type="ARBA" id="ARBA00024867"/>
    </source>
</evidence>
<sequence>MIKIAICDDSEFIRNNNQELITKYSIQKDLDCKIEQFENGESLLQKIDTFDLIFLDYQFENKGADGMEIARAIRKKNSDVTIIFITSYTGVVYETFEVGTFRFLDKPIKEDKLFKAMDDFVDSIQNDNSICIKAYGETRYIKESQITYIEGAGKYCTIHLINSNDPVDCMETLSSVEEMVESDSFFRCHKSFVVNLKYIDSFTHSDIVMQDGEMIAISRNKYKPFSEAYANYMVSK</sequence>
<dbReference type="AlphaFoldDB" id="A0A2G3DWN6"/>
<protein>
    <recommendedName>
        <fullName evidence="1">Stage 0 sporulation protein A homolog</fullName>
    </recommendedName>
</protein>
<dbReference type="GO" id="GO:0003677">
    <property type="term" value="F:DNA binding"/>
    <property type="evidence" value="ECO:0007669"/>
    <property type="project" value="InterPro"/>
</dbReference>
<evidence type="ECO:0000256" key="1">
    <source>
        <dbReference type="ARBA" id="ARBA00018672"/>
    </source>
</evidence>
<dbReference type="InterPro" id="IPR007492">
    <property type="entry name" value="LytTR_DNA-bd_dom"/>
</dbReference>
<dbReference type="InterPro" id="IPR011006">
    <property type="entry name" value="CheY-like_superfamily"/>
</dbReference>
<dbReference type="PROSITE" id="PS50110">
    <property type="entry name" value="RESPONSE_REGULATORY"/>
    <property type="match status" value="1"/>
</dbReference>
<dbReference type="Gene3D" id="2.40.50.1020">
    <property type="entry name" value="LytTr DNA-binding domain"/>
    <property type="match status" value="1"/>
</dbReference>
<dbReference type="Proteomes" id="UP000225889">
    <property type="component" value="Unassembled WGS sequence"/>
</dbReference>
<reference evidence="6 7" key="1">
    <citation type="submission" date="2017-10" db="EMBL/GenBank/DDBJ databases">
        <title>Resolving the taxonomy of Roseburia spp., Eubacterium rectale and Agathobacter spp. through phylogenomic analysis.</title>
        <authorList>
            <person name="Sheridan P.O."/>
            <person name="Walker A.W."/>
            <person name="Duncan S.H."/>
            <person name="Scott K.P."/>
            <person name="Toole P.W.O."/>
            <person name="Luis P."/>
            <person name="Flint H.J."/>
        </authorList>
    </citation>
    <scope>NUCLEOTIDE SEQUENCE [LARGE SCALE GENOMIC DNA]</scope>
    <source>
        <strain evidence="6 7">JK626</strain>
    </source>
</reference>
<dbReference type="Pfam" id="PF00072">
    <property type="entry name" value="Response_reg"/>
    <property type="match status" value="1"/>
</dbReference>
<proteinExistence type="predicted"/>
<feature type="domain" description="Response regulatory" evidence="4">
    <location>
        <begin position="3"/>
        <end position="121"/>
    </location>
</feature>
<dbReference type="PANTHER" id="PTHR37299:SF1">
    <property type="entry name" value="STAGE 0 SPORULATION PROTEIN A HOMOLOG"/>
    <property type="match status" value="1"/>
</dbReference>
<reference evidence="6 7" key="2">
    <citation type="submission" date="2017-10" db="EMBL/GenBank/DDBJ databases">
        <authorList>
            <person name="Banno H."/>
            <person name="Chua N.-H."/>
        </authorList>
    </citation>
    <scope>NUCLEOTIDE SEQUENCE [LARGE SCALE GENOMIC DNA]</scope>
    <source>
        <strain evidence="6 7">JK626</strain>
    </source>
</reference>
<organism evidence="6 7">
    <name type="scientific">Pseudobutyrivibrio ruminis</name>
    <dbReference type="NCBI Taxonomy" id="46206"/>
    <lineage>
        <taxon>Bacteria</taxon>
        <taxon>Bacillati</taxon>
        <taxon>Bacillota</taxon>
        <taxon>Clostridia</taxon>
        <taxon>Lachnospirales</taxon>
        <taxon>Lachnospiraceae</taxon>
        <taxon>Pseudobutyrivibrio</taxon>
    </lineage>
</organism>
<dbReference type="Gene3D" id="3.40.50.2300">
    <property type="match status" value="1"/>
</dbReference>
<dbReference type="EMBL" id="PDYF01000010">
    <property type="protein sequence ID" value="PHU35414.1"/>
    <property type="molecule type" value="Genomic_DNA"/>
</dbReference>
<gene>
    <name evidence="6" type="ORF">CSX01_05460</name>
</gene>